<organism evidence="2 3">
    <name type="scientific">Periconia digitata</name>
    <dbReference type="NCBI Taxonomy" id="1303443"/>
    <lineage>
        <taxon>Eukaryota</taxon>
        <taxon>Fungi</taxon>
        <taxon>Dikarya</taxon>
        <taxon>Ascomycota</taxon>
        <taxon>Pezizomycotina</taxon>
        <taxon>Dothideomycetes</taxon>
        <taxon>Pleosporomycetidae</taxon>
        <taxon>Pleosporales</taxon>
        <taxon>Massarineae</taxon>
        <taxon>Periconiaceae</taxon>
        <taxon>Periconia</taxon>
    </lineage>
</organism>
<keyword evidence="3" id="KW-1185">Reference proteome</keyword>
<feature type="signal peptide" evidence="1">
    <location>
        <begin position="1"/>
        <end position="17"/>
    </location>
</feature>
<dbReference type="EMBL" id="CAOQHR010000009">
    <property type="protein sequence ID" value="CAI6339588.1"/>
    <property type="molecule type" value="Genomic_DNA"/>
</dbReference>
<gene>
    <name evidence="2" type="ORF">PDIGIT_LOCUS12749</name>
</gene>
<accession>A0A9W4XQ58</accession>
<protein>
    <submittedName>
        <fullName evidence="2">Uncharacterized protein</fullName>
    </submittedName>
</protein>
<dbReference type="Proteomes" id="UP001152607">
    <property type="component" value="Unassembled WGS sequence"/>
</dbReference>
<proteinExistence type="predicted"/>
<dbReference type="AlphaFoldDB" id="A0A9W4XQ58"/>
<name>A0A9W4XQ58_9PLEO</name>
<keyword evidence="1" id="KW-0732">Signal</keyword>
<sequence length="60" mass="6472">MRASTIIATLFATLVAASPLETRQDKICQLACLPATGTCTTPGYTLEKQSDICYICCKEL</sequence>
<feature type="chain" id="PRO_5040930550" evidence="1">
    <location>
        <begin position="18"/>
        <end position="60"/>
    </location>
</feature>
<evidence type="ECO:0000313" key="2">
    <source>
        <dbReference type="EMBL" id="CAI6339588.1"/>
    </source>
</evidence>
<evidence type="ECO:0000313" key="3">
    <source>
        <dbReference type="Proteomes" id="UP001152607"/>
    </source>
</evidence>
<comment type="caution">
    <text evidence="2">The sequence shown here is derived from an EMBL/GenBank/DDBJ whole genome shotgun (WGS) entry which is preliminary data.</text>
</comment>
<reference evidence="2" key="1">
    <citation type="submission" date="2023-01" db="EMBL/GenBank/DDBJ databases">
        <authorList>
            <person name="Van Ghelder C."/>
            <person name="Rancurel C."/>
        </authorList>
    </citation>
    <scope>NUCLEOTIDE SEQUENCE</scope>
    <source>
        <strain evidence="2">CNCM I-4278</strain>
    </source>
</reference>
<evidence type="ECO:0000256" key="1">
    <source>
        <dbReference type="SAM" id="SignalP"/>
    </source>
</evidence>